<dbReference type="PANTHER" id="PTHR30329">
    <property type="entry name" value="STATOR ELEMENT OF FLAGELLAR MOTOR COMPLEX"/>
    <property type="match status" value="1"/>
</dbReference>
<dbReference type="Proteomes" id="UP000552241">
    <property type="component" value="Unassembled WGS sequence"/>
</dbReference>
<evidence type="ECO:0000256" key="2">
    <source>
        <dbReference type="ARBA" id="ARBA00022448"/>
    </source>
</evidence>
<dbReference type="PROSITE" id="PS51123">
    <property type="entry name" value="OMPA_2"/>
    <property type="match status" value="1"/>
</dbReference>
<dbReference type="PRINTS" id="PR01021">
    <property type="entry name" value="OMPADOMAIN"/>
</dbReference>
<dbReference type="GO" id="GO:0006811">
    <property type="term" value="P:monoatomic ion transport"/>
    <property type="evidence" value="ECO:0007669"/>
    <property type="project" value="UniProtKB-KW"/>
</dbReference>
<keyword evidence="4" id="KW-0812">Transmembrane</keyword>
<evidence type="ECO:0000256" key="5">
    <source>
        <dbReference type="ARBA" id="ARBA00022729"/>
    </source>
</evidence>
<keyword evidence="14" id="KW-1185">Reference proteome</keyword>
<dbReference type="PANTHER" id="PTHR30329:SF21">
    <property type="entry name" value="LIPOPROTEIN YIAD-RELATED"/>
    <property type="match status" value="1"/>
</dbReference>
<evidence type="ECO:0000313" key="14">
    <source>
        <dbReference type="Proteomes" id="UP000552241"/>
    </source>
</evidence>
<feature type="signal peptide" evidence="11">
    <location>
        <begin position="1"/>
        <end position="21"/>
    </location>
</feature>
<accession>A0A838ZSB9</accession>
<dbReference type="InterPro" id="IPR006665">
    <property type="entry name" value="OmpA-like"/>
</dbReference>
<evidence type="ECO:0000256" key="11">
    <source>
        <dbReference type="SAM" id="SignalP"/>
    </source>
</evidence>
<reference evidence="13 14" key="1">
    <citation type="submission" date="2020-07" db="EMBL/GenBank/DDBJ databases">
        <title>Moheibacter lacus sp. nov., a member of the family Flavobacteriaceae isolated from freshwater lake sediment.</title>
        <authorList>
            <person name="Liu Y."/>
        </authorList>
    </citation>
    <scope>NUCLEOTIDE SEQUENCE [LARGE SCALE GENOMIC DNA]</scope>
    <source>
        <strain evidence="13 14">BDHS18</strain>
    </source>
</reference>
<evidence type="ECO:0000256" key="10">
    <source>
        <dbReference type="PROSITE-ProRule" id="PRU00473"/>
    </source>
</evidence>
<protein>
    <submittedName>
        <fullName evidence="13">OmpA family protein</fullName>
    </submittedName>
</protein>
<dbReference type="InterPro" id="IPR050330">
    <property type="entry name" value="Bact_OuterMem_StrucFunc"/>
</dbReference>
<proteinExistence type="predicted"/>
<evidence type="ECO:0000256" key="1">
    <source>
        <dbReference type="ARBA" id="ARBA00004571"/>
    </source>
</evidence>
<comment type="caution">
    <text evidence="13">The sequence shown here is derived from an EMBL/GenBank/DDBJ whole genome shotgun (WGS) entry which is preliminary data.</text>
</comment>
<keyword evidence="5 11" id="KW-0732">Signal</keyword>
<dbReference type="InterPro" id="IPR006664">
    <property type="entry name" value="OMP_bac"/>
</dbReference>
<keyword evidence="8 10" id="KW-0472">Membrane</keyword>
<keyword evidence="7" id="KW-0626">Porin</keyword>
<dbReference type="Gene3D" id="3.30.1330.60">
    <property type="entry name" value="OmpA-like domain"/>
    <property type="match status" value="1"/>
</dbReference>
<evidence type="ECO:0000256" key="4">
    <source>
        <dbReference type="ARBA" id="ARBA00022692"/>
    </source>
</evidence>
<evidence type="ECO:0000256" key="3">
    <source>
        <dbReference type="ARBA" id="ARBA00022452"/>
    </source>
</evidence>
<dbReference type="GO" id="GO:0009279">
    <property type="term" value="C:cell outer membrane"/>
    <property type="evidence" value="ECO:0007669"/>
    <property type="project" value="UniProtKB-SubCell"/>
</dbReference>
<evidence type="ECO:0000256" key="8">
    <source>
        <dbReference type="ARBA" id="ARBA00023136"/>
    </source>
</evidence>
<dbReference type="GO" id="GO:0015288">
    <property type="term" value="F:porin activity"/>
    <property type="evidence" value="ECO:0007669"/>
    <property type="project" value="UniProtKB-KW"/>
</dbReference>
<dbReference type="Pfam" id="PF00691">
    <property type="entry name" value="OmpA"/>
    <property type="match status" value="1"/>
</dbReference>
<keyword evidence="2" id="KW-0813">Transport</keyword>
<evidence type="ECO:0000256" key="6">
    <source>
        <dbReference type="ARBA" id="ARBA00023065"/>
    </source>
</evidence>
<dbReference type="SUPFAM" id="SSF103647">
    <property type="entry name" value="TSP type-3 repeat"/>
    <property type="match status" value="1"/>
</dbReference>
<dbReference type="GO" id="GO:0005509">
    <property type="term" value="F:calcium ion binding"/>
    <property type="evidence" value="ECO:0007669"/>
    <property type="project" value="InterPro"/>
</dbReference>
<name>A0A838ZSB9_9FLAO</name>
<dbReference type="InterPro" id="IPR036737">
    <property type="entry name" value="OmpA-like_sf"/>
</dbReference>
<dbReference type="InterPro" id="IPR011250">
    <property type="entry name" value="OMP/PagP_B-barrel"/>
</dbReference>
<evidence type="ECO:0000256" key="9">
    <source>
        <dbReference type="ARBA" id="ARBA00023237"/>
    </source>
</evidence>
<dbReference type="InterPro" id="IPR027385">
    <property type="entry name" value="Beta-barrel_OMP"/>
</dbReference>
<dbReference type="AlphaFoldDB" id="A0A838ZSB9"/>
<evidence type="ECO:0000313" key="13">
    <source>
        <dbReference type="EMBL" id="MBA5629349.1"/>
    </source>
</evidence>
<dbReference type="Gene3D" id="2.40.160.20">
    <property type="match status" value="1"/>
</dbReference>
<dbReference type="InterPro" id="IPR028974">
    <property type="entry name" value="TSP_type-3_rpt"/>
</dbReference>
<organism evidence="13 14">
    <name type="scientific">Moheibacter lacus</name>
    <dbReference type="NCBI Taxonomy" id="2745851"/>
    <lineage>
        <taxon>Bacteria</taxon>
        <taxon>Pseudomonadati</taxon>
        <taxon>Bacteroidota</taxon>
        <taxon>Flavobacteriia</taxon>
        <taxon>Flavobacteriales</taxon>
        <taxon>Weeksellaceae</taxon>
        <taxon>Moheibacter</taxon>
    </lineage>
</organism>
<dbReference type="RefSeq" id="WP_182042906.1">
    <property type="nucleotide sequence ID" value="NZ_JACDZE010000001.1"/>
</dbReference>
<keyword evidence="6" id="KW-0406">Ion transport</keyword>
<dbReference type="Pfam" id="PF13505">
    <property type="entry name" value="OMP_b-brl"/>
    <property type="match status" value="1"/>
</dbReference>
<evidence type="ECO:0000259" key="12">
    <source>
        <dbReference type="PROSITE" id="PS51123"/>
    </source>
</evidence>
<feature type="chain" id="PRO_5033009164" evidence="11">
    <location>
        <begin position="22"/>
        <end position="417"/>
    </location>
</feature>
<sequence>MKKISILFTLFLFLLSTDSFAQNTLKKWYISGGVHAVNHPSARGFGEGLFEGDNWSFVPPLSQISVARTLNRSFAVDLQASIGEIDNQRLMIDNEFMVLVGMGLRYRFANGYILKETSWFDPYLRFGANYHRMPYRGLEFAPAVYDGDGNMISGIVDNDGDVLENGAIVENDHFALSGGLGMNFWIWPKVGLNLEAQYVAVPAVKSDYIDFFQAKAGIAFRFGKNDRDKDGIVDEEDECPDVPGLKEYNGCPDTDGDKIEDRQDECPLEPCPNGESTDEYDCVNGCKVMKEKVEEEPVEIVQPEPIKEISFEDVLFEFDSYTLTTDGAVKVKEAATIINSQEGNYFVDGFADSTGAESYNMNLSKNRAQAVKDALVKEGVDGNRLEVRGFGEQYPKCPNETPEGRACNRRVVVLERY</sequence>
<keyword evidence="9" id="KW-0998">Cell outer membrane</keyword>
<feature type="domain" description="OmpA-like" evidence="12">
    <location>
        <begin position="302"/>
        <end position="417"/>
    </location>
</feature>
<comment type="subcellular location">
    <subcellularLocation>
        <location evidence="1">Cell outer membrane</location>
        <topology evidence="1">Multi-pass membrane protein</topology>
    </subcellularLocation>
</comment>
<dbReference type="SUPFAM" id="SSF103088">
    <property type="entry name" value="OmpA-like"/>
    <property type="match status" value="1"/>
</dbReference>
<dbReference type="EMBL" id="JACDZE010000001">
    <property type="protein sequence ID" value="MBA5629349.1"/>
    <property type="molecule type" value="Genomic_DNA"/>
</dbReference>
<dbReference type="GO" id="GO:0046930">
    <property type="term" value="C:pore complex"/>
    <property type="evidence" value="ECO:0007669"/>
    <property type="project" value="UniProtKB-KW"/>
</dbReference>
<gene>
    <name evidence="13" type="ORF">HU137_06130</name>
</gene>
<dbReference type="SUPFAM" id="SSF56925">
    <property type="entry name" value="OMPA-like"/>
    <property type="match status" value="1"/>
</dbReference>
<dbReference type="CDD" id="cd07185">
    <property type="entry name" value="OmpA_C-like"/>
    <property type="match status" value="1"/>
</dbReference>
<evidence type="ECO:0000256" key="7">
    <source>
        <dbReference type="ARBA" id="ARBA00023114"/>
    </source>
</evidence>
<keyword evidence="3" id="KW-1134">Transmembrane beta strand</keyword>